<comment type="caution">
    <text evidence="2">The sequence shown here is derived from an EMBL/GenBank/DDBJ whole genome shotgun (WGS) entry which is preliminary data.</text>
</comment>
<evidence type="ECO:0000259" key="1">
    <source>
        <dbReference type="Pfam" id="PF12802"/>
    </source>
</evidence>
<dbReference type="RefSeq" id="WP_268921855.1">
    <property type="nucleotide sequence ID" value="NZ_JAPTGC010000001.1"/>
</dbReference>
<gene>
    <name evidence="2" type="ORF">O0S09_00220</name>
</gene>
<keyword evidence="3" id="KW-1185">Reference proteome</keyword>
<evidence type="ECO:0000313" key="2">
    <source>
        <dbReference type="EMBL" id="MCZ0861678.1"/>
    </source>
</evidence>
<dbReference type="Proteomes" id="UP001141336">
    <property type="component" value="Unassembled WGS sequence"/>
</dbReference>
<reference evidence="2" key="1">
    <citation type="submission" date="2022-12" db="EMBL/GenBank/DDBJ databases">
        <title>Isolation and characterisation of novel Methanocorpusculum spp. from native Australian herbivores indicates the genus is ancestrally host-associated.</title>
        <authorList>
            <person name="Volmer J.G."/>
            <person name="Soo R.M."/>
            <person name="Evans P.N."/>
            <person name="Hoedt E.C."/>
            <person name="Astorga Alsina A.L."/>
            <person name="Woodcroft B.J."/>
            <person name="Tyson G.W."/>
            <person name="Hugenholtz P."/>
            <person name="Morrison M."/>
        </authorList>
    </citation>
    <scope>NUCLEOTIDE SEQUENCE</scope>
    <source>
        <strain evidence="2">CW153</strain>
    </source>
</reference>
<dbReference type="Pfam" id="PF12802">
    <property type="entry name" value="MarR_2"/>
    <property type="match status" value="1"/>
</dbReference>
<dbReference type="PANTHER" id="PTHR36216">
    <property type="entry name" value="TRANSCRIPTIONAL REGULATOR, TRMB"/>
    <property type="match status" value="1"/>
</dbReference>
<dbReference type="InterPro" id="IPR036388">
    <property type="entry name" value="WH-like_DNA-bd_sf"/>
</dbReference>
<evidence type="ECO:0000313" key="3">
    <source>
        <dbReference type="Proteomes" id="UP001141336"/>
    </source>
</evidence>
<dbReference type="SUPFAM" id="SSF46785">
    <property type="entry name" value="Winged helix' DNA-binding domain"/>
    <property type="match status" value="2"/>
</dbReference>
<dbReference type="PANTHER" id="PTHR36216:SF1">
    <property type="entry name" value="HTH ARSR-TYPE DOMAIN-CONTAINING PROTEIN"/>
    <property type="match status" value="1"/>
</dbReference>
<feature type="domain" description="HTH marR-type" evidence="1">
    <location>
        <begin position="244"/>
        <end position="285"/>
    </location>
</feature>
<dbReference type="InterPro" id="IPR000835">
    <property type="entry name" value="HTH_MarR-typ"/>
</dbReference>
<accession>A0ABT4IKR1</accession>
<dbReference type="Pfam" id="PF13412">
    <property type="entry name" value="HTH_24"/>
    <property type="match status" value="1"/>
</dbReference>
<organism evidence="2 3">
    <name type="scientific">Methanocorpusculum vombati</name>
    <dbReference type="NCBI Taxonomy" id="3002864"/>
    <lineage>
        <taxon>Archaea</taxon>
        <taxon>Methanobacteriati</taxon>
        <taxon>Methanobacteriota</taxon>
        <taxon>Stenosarchaea group</taxon>
        <taxon>Methanomicrobia</taxon>
        <taxon>Methanomicrobiales</taxon>
        <taxon>Methanocorpusculaceae</taxon>
        <taxon>Methanocorpusculum</taxon>
    </lineage>
</organism>
<sequence length="383" mass="42253">MSPKQTAVLLLLLFSIGTAVLLFVPAEITVQQNTADAAEPVMTPVPVPIPENATVMRVVMMRDDKQDYCDSVIVSYGATPLEIWEWTGKDYDEKAARDWFSCVTDLSGEFWKSIETYYGSIEDGPVNLIKFGGTAITIHVRNTTTREEIDRIYTWWNASMAHAGLPALPTKFRYGGSVYLIGTSTDSATIIVGPDFPTEPFIPPKKHPNYLRSVLLLLCIAGVAALGFSRMLELPQDPASRPQRIAAFIAEHPGCSQKEIADATGFSRGSILYNLDRLERKKIVRAAAYFRSIRYFPVPNGGGSAMERTLRTVLTRKRPAQILRGIAETPGIGKEELADRIGIAGTTLAWHLRRFAKSGIATRTSGGWTLTPEAAEVWEELNS</sequence>
<dbReference type="CDD" id="cd00090">
    <property type="entry name" value="HTH_ARSR"/>
    <property type="match status" value="1"/>
</dbReference>
<dbReference type="InterPro" id="IPR036390">
    <property type="entry name" value="WH_DNA-bd_sf"/>
</dbReference>
<protein>
    <submittedName>
        <fullName evidence="2">Winged helix-turn-helix transcriptional regulator</fullName>
    </submittedName>
</protein>
<dbReference type="InterPro" id="IPR011991">
    <property type="entry name" value="ArsR-like_HTH"/>
</dbReference>
<proteinExistence type="predicted"/>
<dbReference type="EMBL" id="JAPTGC010000001">
    <property type="protein sequence ID" value="MCZ0861678.1"/>
    <property type="molecule type" value="Genomic_DNA"/>
</dbReference>
<name>A0ABT4IKR1_9EURY</name>
<dbReference type="Gene3D" id="1.10.10.10">
    <property type="entry name" value="Winged helix-like DNA-binding domain superfamily/Winged helix DNA-binding domain"/>
    <property type="match status" value="2"/>
</dbReference>